<evidence type="ECO:0000313" key="1">
    <source>
        <dbReference type="EMBL" id="KAE8380436.1"/>
    </source>
</evidence>
<organism evidence="1 2">
    <name type="scientific">Aspergillus bertholletiae</name>
    <dbReference type="NCBI Taxonomy" id="1226010"/>
    <lineage>
        <taxon>Eukaryota</taxon>
        <taxon>Fungi</taxon>
        <taxon>Dikarya</taxon>
        <taxon>Ascomycota</taxon>
        <taxon>Pezizomycotina</taxon>
        <taxon>Eurotiomycetes</taxon>
        <taxon>Eurotiomycetidae</taxon>
        <taxon>Eurotiales</taxon>
        <taxon>Aspergillaceae</taxon>
        <taxon>Aspergillus</taxon>
        <taxon>Aspergillus subgen. Circumdati</taxon>
    </lineage>
</organism>
<dbReference type="Proteomes" id="UP000326198">
    <property type="component" value="Unassembled WGS sequence"/>
</dbReference>
<proteinExistence type="predicted"/>
<evidence type="ECO:0008006" key="3">
    <source>
        <dbReference type="Google" id="ProtNLM"/>
    </source>
</evidence>
<keyword evidence="2" id="KW-1185">Reference proteome</keyword>
<accession>A0A5N7BF88</accession>
<dbReference type="EMBL" id="ML736181">
    <property type="protein sequence ID" value="KAE8380436.1"/>
    <property type="molecule type" value="Genomic_DNA"/>
</dbReference>
<evidence type="ECO:0000313" key="2">
    <source>
        <dbReference type="Proteomes" id="UP000326198"/>
    </source>
</evidence>
<sequence length="288" mass="33437">MESHDCKPSSYCLNDTLTIQSHNPPPQIPRKWDQSLSPTELCLQNPPLSGSDGNSFVSIKLSEELQIGLNKRSQIFVVKCVNSLNSSSTPTDQDLGAKIYDPFYHDFEFDDEDSFFRADYEYTHEYAAYIHLSDLQGSVIPRFFGSCTLKIEIDKYFRLVRLILVENIDGLSMDRLNPEEILMEERQHIMKPIVDGESSHYTRNVMVKGSDAKMPRIVIIDLGMSVTGRSRNPSDNRDESRYFPGVAISPLLRWNIYYRRHAFTWLKEKRTVWLNYDRMREMKPPLPI</sequence>
<protein>
    <recommendedName>
        <fullName evidence="3">Protein kinase domain-containing protein</fullName>
    </recommendedName>
</protein>
<dbReference type="AlphaFoldDB" id="A0A5N7BF88"/>
<name>A0A5N7BF88_9EURO</name>
<reference evidence="1 2" key="1">
    <citation type="submission" date="2019-04" db="EMBL/GenBank/DDBJ databases">
        <title>Friends and foes A comparative genomics studyof 23 Aspergillus species from section Flavi.</title>
        <authorList>
            <consortium name="DOE Joint Genome Institute"/>
            <person name="Kjaerbolling I."/>
            <person name="Vesth T."/>
            <person name="Frisvad J.C."/>
            <person name="Nybo J.L."/>
            <person name="Theobald S."/>
            <person name="Kildgaard S."/>
            <person name="Isbrandt T."/>
            <person name="Kuo A."/>
            <person name="Sato A."/>
            <person name="Lyhne E.K."/>
            <person name="Kogle M.E."/>
            <person name="Wiebenga A."/>
            <person name="Kun R.S."/>
            <person name="Lubbers R.J."/>
            <person name="Makela M.R."/>
            <person name="Barry K."/>
            <person name="Chovatia M."/>
            <person name="Clum A."/>
            <person name="Daum C."/>
            <person name="Haridas S."/>
            <person name="He G."/>
            <person name="LaButti K."/>
            <person name="Lipzen A."/>
            <person name="Mondo S."/>
            <person name="Riley R."/>
            <person name="Salamov A."/>
            <person name="Simmons B.A."/>
            <person name="Magnuson J.K."/>
            <person name="Henrissat B."/>
            <person name="Mortensen U.H."/>
            <person name="Larsen T.O."/>
            <person name="Devries R.P."/>
            <person name="Grigoriev I.V."/>
            <person name="Machida M."/>
            <person name="Baker S.E."/>
            <person name="Andersen M.R."/>
        </authorList>
    </citation>
    <scope>NUCLEOTIDE SEQUENCE [LARGE SCALE GENOMIC DNA]</scope>
    <source>
        <strain evidence="1 2">IBT 29228</strain>
    </source>
</reference>
<dbReference type="OrthoDB" id="4267316at2759"/>
<gene>
    <name evidence="1" type="ORF">BDV26DRAFT_279506</name>
</gene>